<proteinExistence type="predicted"/>
<dbReference type="EMBL" id="JQ823123">
    <property type="protein sequence ID" value="AFM54740.1"/>
    <property type="molecule type" value="Genomic_DNA"/>
</dbReference>
<dbReference type="KEGG" id="vg:13405359"/>
<dbReference type="InterPro" id="IPR011604">
    <property type="entry name" value="PDDEXK-like_dom_sf"/>
</dbReference>
<evidence type="ECO:0000313" key="2">
    <source>
        <dbReference type="Proteomes" id="UP000002819"/>
    </source>
</evidence>
<name>I6S6S8_9CAUD</name>
<keyword evidence="2" id="KW-1185">Reference proteome</keyword>
<gene>
    <name evidence="1" type="ORF">P12024L_20</name>
</gene>
<accession>I6S6S8</accession>
<organism evidence="1 2">
    <name type="scientific">Nonlabens phage P12024L</name>
    <dbReference type="NCBI Taxonomy" id="1168479"/>
    <lineage>
        <taxon>Viruses</taxon>
        <taxon>Duplodnaviria</taxon>
        <taxon>Heunggongvirae</taxon>
        <taxon>Uroviricota</taxon>
        <taxon>Caudoviricetes</taxon>
        <taxon>Inhavirus</taxon>
        <taxon>Inhavirus P12024L</taxon>
    </lineage>
</organism>
<reference evidence="1 2" key="1">
    <citation type="journal article" date="2012" name="J. Virol.">
        <title>Complete Genome Sequences of Two Persicivirga Bacteriophages, P12024S and P12024L.</title>
        <authorList>
            <person name="Kang I."/>
            <person name="Jang H."/>
            <person name="Cho J.C."/>
        </authorList>
    </citation>
    <scope>NUCLEOTIDE SEQUENCE [LARGE SCALE GENOMIC DNA]</scope>
</reference>
<dbReference type="Gene3D" id="3.90.320.10">
    <property type="match status" value="1"/>
</dbReference>
<dbReference type="InterPro" id="IPR011335">
    <property type="entry name" value="Restrct_endonuc-II-like"/>
</dbReference>
<dbReference type="GeneID" id="13405359"/>
<dbReference type="RefSeq" id="YP_006560419.1">
    <property type="nucleotide sequence ID" value="NC_018272.1"/>
</dbReference>
<dbReference type="SUPFAM" id="SSF52980">
    <property type="entry name" value="Restriction endonuclease-like"/>
    <property type="match status" value="1"/>
</dbReference>
<evidence type="ECO:0000313" key="1">
    <source>
        <dbReference type="EMBL" id="AFM54740.1"/>
    </source>
</evidence>
<sequence length="197" mass="22829">MSKENYKFRCRASALGKIMGVRGLGKTGQGYVEEWLKEQIYGVRKEFTSKYTDKGNTNEDIAIDMAAASINEPMLLKNDEWFENDYIHGTPDVVLPKMIIDVKCSWDAFSFPLFEKDLPNKDYYWQLQAYMWLTGKSKGKVVYCLTETDHDNPQYKGVPNEKKVKVFDVAYDESAIEKIKERVNECNEYLKQLTNGN</sequence>
<dbReference type="Proteomes" id="UP000002819">
    <property type="component" value="Segment"/>
</dbReference>
<dbReference type="OrthoDB" id="6673at10239"/>
<protein>
    <submittedName>
        <fullName evidence="1">Uncharacterized protein</fullName>
    </submittedName>
</protein>